<gene>
    <name evidence="2" type="ORF">AK812_SmicGene34904</name>
</gene>
<accession>A0A1Q9CMU5</accession>
<feature type="region of interest" description="Disordered" evidence="1">
    <location>
        <begin position="58"/>
        <end position="141"/>
    </location>
</feature>
<keyword evidence="3" id="KW-1185">Reference proteome</keyword>
<proteinExistence type="predicted"/>
<dbReference type="Proteomes" id="UP000186817">
    <property type="component" value="Unassembled WGS sequence"/>
</dbReference>
<evidence type="ECO:0000313" key="3">
    <source>
        <dbReference type="Proteomes" id="UP000186817"/>
    </source>
</evidence>
<sequence>MGYMWPGLLSAETLPTMPRSCGSVRFCPLFREKRRRTEQVRVMPPVKVTHGLIQGAVHIPRPFGEPNGSGRPGSAGRSVRMPGGAPKAGDEELQGPGRSSGYVGSFSGGYRGGYGGAEASRRPSLASYTGREDRMRRNSSHDVGSIMVPKSVNSIRNQVLTTRASDAVATDSAAIARARGRRPSVVEATFSTSSSPSTSASTPEATGERCSE</sequence>
<organism evidence="2 3">
    <name type="scientific">Symbiodinium microadriaticum</name>
    <name type="common">Dinoflagellate</name>
    <name type="synonym">Zooxanthella microadriatica</name>
    <dbReference type="NCBI Taxonomy" id="2951"/>
    <lineage>
        <taxon>Eukaryota</taxon>
        <taxon>Sar</taxon>
        <taxon>Alveolata</taxon>
        <taxon>Dinophyceae</taxon>
        <taxon>Suessiales</taxon>
        <taxon>Symbiodiniaceae</taxon>
        <taxon>Symbiodinium</taxon>
    </lineage>
</organism>
<protein>
    <submittedName>
        <fullName evidence="2">Uncharacterized protein</fullName>
    </submittedName>
</protein>
<evidence type="ECO:0000313" key="2">
    <source>
        <dbReference type="EMBL" id="OLP84244.1"/>
    </source>
</evidence>
<feature type="compositionally biased region" description="Basic and acidic residues" evidence="1">
    <location>
        <begin position="130"/>
        <end position="140"/>
    </location>
</feature>
<reference evidence="2 3" key="1">
    <citation type="submission" date="2016-02" db="EMBL/GenBank/DDBJ databases">
        <title>Genome analysis of coral dinoflagellate symbionts highlights evolutionary adaptations to a symbiotic lifestyle.</title>
        <authorList>
            <person name="Aranda M."/>
            <person name="Li Y."/>
            <person name="Liew Y.J."/>
            <person name="Baumgarten S."/>
            <person name="Simakov O."/>
            <person name="Wilson M."/>
            <person name="Piel J."/>
            <person name="Ashoor H."/>
            <person name="Bougouffa S."/>
            <person name="Bajic V.B."/>
            <person name="Ryu T."/>
            <person name="Ravasi T."/>
            <person name="Bayer T."/>
            <person name="Micklem G."/>
            <person name="Kim H."/>
            <person name="Bhak J."/>
            <person name="Lajeunesse T.C."/>
            <person name="Voolstra C.R."/>
        </authorList>
    </citation>
    <scope>NUCLEOTIDE SEQUENCE [LARGE SCALE GENOMIC DNA]</scope>
    <source>
        <strain evidence="2 3">CCMP2467</strain>
    </source>
</reference>
<feature type="compositionally biased region" description="Low complexity" evidence="1">
    <location>
        <begin position="187"/>
        <end position="205"/>
    </location>
</feature>
<evidence type="ECO:0000256" key="1">
    <source>
        <dbReference type="SAM" id="MobiDB-lite"/>
    </source>
</evidence>
<feature type="compositionally biased region" description="Gly residues" evidence="1">
    <location>
        <begin position="106"/>
        <end position="116"/>
    </location>
</feature>
<name>A0A1Q9CMU5_SYMMI</name>
<dbReference type="AlphaFoldDB" id="A0A1Q9CMU5"/>
<feature type="region of interest" description="Disordered" evidence="1">
    <location>
        <begin position="176"/>
        <end position="212"/>
    </location>
</feature>
<dbReference type="OrthoDB" id="10376352at2759"/>
<dbReference type="EMBL" id="LSRX01001056">
    <property type="protein sequence ID" value="OLP84244.1"/>
    <property type="molecule type" value="Genomic_DNA"/>
</dbReference>
<comment type="caution">
    <text evidence="2">The sequence shown here is derived from an EMBL/GenBank/DDBJ whole genome shotgun (WGS) entry which is preliminary data.</text>
</comment>